<dbReference type="GO" id="GO:0005829">
    <property type="term" value="C:cytosol"/>
    <property type="evidence" value="ECO:0007669"/>
    <property type="project" value="TreeGrafter"/>
</dbReference>
<evidence type="ECO:0000313" key="12">
    <source>
        <dbReference type="Proteomes" id="UP000037600"/>
    </source>
</evidence>
<proteinExistence type="inferred from homology"/>
<dbReference type="RefSeq" id="WP_048693388.1">
    <property type="nucleotide sequence ID" value="NZ_KQ130495.1"/>
</dbReference>
<dbReference type="InterPro" id="IPR013035">
    <property type="entry name" value="PEP_carboxykinase_C"/>
</dbReference>
<feature type="binding site" evidence="10">
    <location>
        <position position="181"/>
    </location>
    <ligand>
        <name>Mn(2+)</name>
        <dbReference type="ChEBI" id="CHEBI:29035"/>
    </ligand>
</feature>
<dbReference type="GO" id="GO:0004612">
    <property type="term" value="F:phosphoenolpyruvate carboxykinase (ATP) activity"/>
    <property type="evidence" value="ECO:0007669"/>
    <property type="project" value="UniProtKB-UniRule"/>
</dbReference>
<evidence type="ECO:0000256" key="3">
    <source>
        <dbReference type="ARBA" id="ARBA00012363"/>
    </source>
</evidence>
<feature type="binding site" evidence="10">
    <location>
        <position position="181"/>
    </location>
    <ligand>
        <name>ATP</name>
        <dbReference type="ChEBI" id="CHEBI:30616"/>
    </ligand>
</feature>
<dbReference type="SUPFAM" id="SSF53795">
    <property type="entry name" value="PEP carboxykinase-like"/>
    <property type="match status" value="1"/>
</dbReference>
<dbReference type="NCBIfam" id="NF006821">
    <property type="entry name" value="PRK09344.1-3"/>
    <property type="match status" value="1"/>
</dbReference>
<dbReference type="Gene3D" id="2.170.8.10">
    <property type="entry name" value="Phosphoenolpyruvate Carboxykinase, domain 2"/>
    <property type="match status" value="1"/>
</dbReference>
<dbReference type="EC" id="4.1.1.49" evidence="3 10"/>
<dbReference type="PANTHER" id="PTHR30031">
    <property type="entry name" value="PHOSPHOENOLPYRUVATE CARBOXYKINASE ATP"/>
    <property type="match status" value="1"/>
</dbReference>
<feature type="binding site" evidence="10">
    <location>
        <position position="200"/>
    </location>
    <ligand>
        <name>ATP</name>
        <dbReference type="ChEBI" id="CHEBI:30616"/>
    </ligand>
</feature>
<keyword evidence="12" id="KW-1185">Reference proteome</keyword>
<evidence type="ECO:0000256" key="8">
    <source>
        <dbReference type="ARBA" id="ARBA00023239"/>
    </source>
</evidence>
<evidence type="ECO:0000256" key="2">
    <source>
        <dbReference type="ARBA" id="ARBA00006052"/>
    </source>
</evidence>
<evidence type="ECO:0000256" key="5">
    <source>
        <dbReference type="ARBA" id="ARBA00022741"/>
    </source>
</evidence>
<evidence type="ECO:0000256" key="7">
    <source>
        <dbReference type="ARBA" id="ARBA00022840"/>
    </source>
</evidence>
<evidence type="ECO:0000256" key="4">
    <source>
        <dbReference type="ARBA" id="ARBA00022432"/>
    </source>
</evidence>
<dbReference type="GO" id="GO:0046872">
    <property type="term" value="F:metal ion binding"/>
    <property type="evidence" value="ECO:0007669"/>
    <property type="project" value="UniProtKB-KW"/>
</dbReference>
<evidence type="ECO:0000256" key="10">
    <source>
        <dbReference type="HAMAP-Rule" id="MF_00453"/>
    </source>
</evidence>
<protein>
    <recommendedName>
        <fullName evidence="3 10">Phosphoenolpyruvate carboxykinase (ATP)</fullName>
        <shortName evidence="10">PCK</shortName>
        <shortName evidence="10">PEP carboxykinase</shortName>
        <shortName evidence="10">PEPCK</shortName>
        <ecNumber evidence="3 10">4.1.1.49</ecNumber>
    </recommendedName>
</protein>
<keyword evidence="11" id="KW-0808">Transferase</keyword>
<dbReference type="NCBIfam" id="NF006820">
    <property type="entry name" value="PRK09344.1-2"/>
    <property type="match status" value="1"/>
</dbReference>
<dbReference type="InterPro" id="IPR001272">
    <property type="entry name" value="PEP_carboxykinase_ATP"/>
</dbReference>
<evidence type="ECO:0000256" key="9">
    <source>
        <dbReference type="ARBA" id="ARBA00047371"/>
    </source>
</evidence>
<keyword evidence="7 10" id="KW-0067">ATP-binding</keyword>
<dbReference type="GO" id="GO:0006094">
    <property type="term" value="P:gluconeogenesis"/>
    <property type="evidence" value="ECO:0007669"/>
    <property type="project" value="UniProtKB-UniRule"/>
</dbReference>
<dbReference type="HAMAP" id="MF_00453">
    <property type="entry name" value="PEPCK_ATP"/>
    <property type="match status" value="1"/>
</dbReference>
<comment type="function">
    <text evidence="10">Involved in the gluconeogenesis. Catalyzes the conversion of oxaloacetate (OAA) to phosphoenolpyruvate (PEP) through direct phosphoryl transfer between the nucleoside triphosphate and OAA.</text>
</comment>
<dbReference type="PIRSF" id="PIRSF006294">
    <property type="entry name" value="PEP_crbxkin"/>
    <property type="match status" value="1"/>
</dbReference>
<dbReference type="NCBIfam" id="TIGR00224">
    <property type="entry name" value="pckA"/>
    <property type="match status" value="1"/>
</dbReference>
<dbReference type="InterPro" id="IPR008210">
    <property type="entry name" value="PEP_carboxykinase_N"/>
</dbReference>
<feature type="binding site" evidence="10">
    <location>
        <begin position="216"/>
        <end position="224"/>
    </location>
    <ligand>
        <name>ATP</name>
        <dbReference type="ChEBI" id="CHEBI:30616"/>
    </ligand>
</feature>
<feature type="binding site" evidence="10">
    <location>
        <position position="265"/>
    </location>
    <ligand>
        <name>ATP</name>
        <dbReference type="ChEBI" id="CHEBI:30616"/>
    </ligand>
</feature>
<dbReference type="AlphaFoldDB" id="A0A0J8GP64"/>
<dbReference type="Gene3D" id="3.40.449.10">
    <property type="entry name" value="Phosphoenolpyruvate Carboxykinase, domain 1"/>
    <property type="match status" value="1"/>
</dbReference>
<dbReference type="STRING" id="1513271.XM47_13240"/>
<keyword evidence="5 10" id="KW-0547">Nucleotide-binding</keyword>
<gene>
    <name evidence="10" type="primary">pckA</name>
    <name evidence="11" type="ORF">XM47_13240</name>
</gene>
<reference evidence="11 12" key="1">
    <citation type="submission" date="2015-04" db="EMBL/GenBank/DDBJ databases">
        <title>Draft Genome Sequence of the Novel Agar-Digesting Marine Bacterium Q1.</title>
        <authorList>
            <person name="Li Y."/>
            <person name="Li D."/>
            <person name="Chen G."/>
            <person name="Du Z."/>
        </authorList>
    </citation>
    <scope>NUCLEOTIDE SEQUENCE [LARGE SCALE GENOMIC DNA]</scope>
    <source>
        <strain evidence="11 12">Q1</strain>
    </source>
</reference>
<comment type="subcellular location">
    <subcellularLocation>
        <location evidence="10">Cytoplasm</location>
    </subcellularLocation>
</comment>
<comment type="caution">
    <text evidence="10">Lacks conserved residue(s) required for the propagation of feature annotation.</text>
</comment>
<feature type="binding site" evidence="10">
    <location>
        <position position="175"/>
    </location>
    <ligand>
        <name>substrate</name>
    </ligand>
</feature>
<feature type="binding site" evidence="10">
    <location>
        <position position="237"/>
    </location>
    <ligand>
        <name>Mn(2+)</name>
        <dbReference type="ChEBI" id="CHEBI:29035"/>
    </ligand>
</feature>
<feature type="binding site" evidence="10">
    <location>
        <position position="301"/>
    </location>
    <ligand>
        <name>ATP</name>
        <dbReference type="ChEBI" id="CHEBI:30616"/>
    </ligand>
</feature>
<comment type="subunit">
    <text evidence="10">Monomer.</text>
</comment>
<keyword evidence="8 10" id="KW-0456">Lyase</keyword>
<accession>A0A0J8GP64</accession>
<dbReference type="NCBIfam" id="NF006823">
    <property type="entry name" value="PRK09344.1-5"/>
    <property type="match status" value="1"/>
</dbReference>
<keyword evidence="11" id="KW-0670">Pyruvate</keyword>
<comment type="catalytic activity">
    <reaction evidence="9 10">
        <text>oxaloacetate + ATP = phosphoenolpyruvate + ADP + CO2</text>
        <dbReference type="Rhea" id="RHEA:18617"/>
        <dbReference type="ChEBI" id="CHEBI:16452"/>
        <dbReference type="ChEBI" id="CHEBI:16526"/>
        <dbReference type="ChEBI" id="CHEBI:30616"/>
        <dbReference type="ChEBI" id="CHEBI:58702"/>
        <dbReference type="ChEBI" id="CHEBI:456216"/>
        <dbReference type="EC" id="4.1.1.49"/>
    </reaction>
</comment>
<dbReference type="Pfam" id="PF01293">
    <property type="entry name" value="PEPCK_ATP"/>
    <property type="match status" value="1"/>
</dbReference>
<dbReference type="Gene3D" id="3.90.228.20">
    <property type="match status" value="1"/>
</dbReference>
<dbReference type="UniPathway" id="UPA00138"/>
<keyword evidence="10" id="KW-0464">Manganese</keyword>
<feature type="binding site" evidence="10">
    <location>
        <position position="181"/>
    </location>
    <ligand>
        <name>substrate</name>
    </ligand>
</feature>
<dbReference type="GO" id="GO:0005524">
    <property type="term" value="F:ATP binding"/>
    <property type="evidence" value="ECO:0007669"/>
    <property type="project" value="UniProtKB-UniRule"/>
</dbReference>
<dbReference type="GO" id="GO:0016301">
    <property type="term" value="F:kinase activity"/>
    <property type="evidence" value="ECO:0007669"/>
    <property type="project" value="UniProtKB-KW"/>
</dbReference>
<dbReference type="SUPFAM" id="SSF68923">
    <property type="entry name" value="PEP carboxykinase N-terminal domain"/>
    <property type="match status" value="1"/>
</dbReference>
<comment type="caution">
    <text evidence="11">The sequence shown here is derived from an EMBL/GenBank/DDBJ whole genome shotgun (WGS) entry which is preliminary data.</text>
</comment>
<evidence type="ECO:0000256" key="6">
    <source>
        <dbReference type="ARBA" id="ARBA00022793"/>
    </source>
</evidence>
<evidence type="ECO:0000256" key="1">
    <source>
        <dbReference type="ARBA" id="ARBA00004742"/>
    </source>
</evidence>
<sequence length="508" mass="56546">MQMLKRLCPTDLITDAIKNQEAEFSSTGAISVKTGKRTGRSPKDRFIVDEETSSKFIDWGEINRPFPQEKFDLLWQKVENYTLDKSLYQGLYHSGEDDEHYIALEINTETAWHQLFASNMFIRRVSDYNPKNKEVWRVLNVPSFKCQPELDGTNSDGVVIINLAQRKVLLAGMAYAGEMKKAIFSVQNYLLVSQDVLPMHCSANLADGGESALYFGLSGTGKTTLSADPKRYLIGDDEHGWSDTQVFNLEGGCYAKCIDLSQENEPLIWDAIKFGAVLENVQLNSDKTPNYHDDSITANSRVAYPLEHIKKISPTNTGGQPKAVIFLTCDLMGVIPPVSLLSKEAAAYHFLSGYTALVGSTEIGSDSAIKPTFSTCFGAPFFPRPASQYANLLIKRIEHSGAQVYLVNTGWTGGSYGEGRRFTIPETRCVINNIVEGKLVNCQTIRNDIMNLDIPVSLAGFDSKLLNPEKNWQSHEKYRQAAAKLAKLFQANFEQYDVAESIRLAGPN</sequence>
<comment type="similarity">
    <text evidence="2 10">Belongs to the phosphoenolpyruvate carboxykinase (ATP) family.</text>
</comment>
<comment type="cofactor">
    <cofactor evidence="10">
        <name>Mn(2+)</name>
        <dbReference type="ChEBI" id="CHEBI:29035"/>
    </cofactor>
    <text evidence="10">Binds 1 Mn(2+) ion per subunit.</text>
</comment>
<feature type="binding site" evidence="10">
    <location>
        <position position="200"/>
    </location>
    <ligand>
        <name>Mn(2+)</name>
        <dbReference type="ChEBI" id="CHEBI:29035"/>
    </ligand>
</feature>
<keyword evidence="10" id="KW-0479">Metal-binding</keyword>
<comment type="pathway">
    <text evidence="1 10">Carbohydrate biosynthesis; gluconeogenesis.</text>
</comment>
<keyword evidence="4 10" id="KW-0312">Gluconeogenesis</keyword>
<keyword evidence="10" id="KW-0963">Cytoplasm</keyword>
<dbReference type="PANTHER" id="PTHR30031:SF0">
    <property type="entry name" value="PHOSPHOENOLPYRUVATE CARBOXYKINASE (ATP)"/>
    <property type="match status" value="1"/>
</dbReference>
<name>A0A0J8GP64_9ALTE</name>
<organism evidence="11 12">
    <name type="scientific">Catenovulum maritimum</name>
    <dbReference type="NCBI Taxonomy" id="1513271"/>
    <lineage>
        <taxon>Bacteria</taxon>
        <taxon>Pseudomonadati</taxon>
        <taxon>Pseudomonadota</taxon>
        <taxon>Gammaproteobacteria</taxon>
        <taxon>Alteromonadales</taxon>
        <taxon>Alteromonadaceae</taxon>
        <taxon>Catenovulum</taxon>
    </lineage>
</organism>
<feature type="binding site" evidence="10">
    <location>
        <position position="40"/>
    </location>
    <ligand>
        <name>substrate</name>
    </ligand>
</feature>
<keyword evidence="6 10" id="KW-0210">Decarboxylase</keyword>
<evidence type="ECO:0000313" key="11">
    <source>
        <dbReference type="EMBL" id="KMT64605.1"/>
    </source>
</evidence>
<dbReference type="PATRIC" id="fig|1513271.3.peg.2717"/>
<dbReference type="OrthoDB" id="9806325at2"/>
<dbReference type="Proteomes" id="UP000037600">
    <property type="component" value="Unassembled WGS sequence"/>
</dbReference>
<dbReference type="EMBL" id="LAZL01000022">
    <property type="protein sequence ID" value="KMT64605.1"/>
    <property type="molecule type" value="Genomic_DNA"/>
</dbReference>
<keyword evidence="11" id="KW-0418">Kinase</keyword>
<feature type="binding site" evidence="10">
    <location>
        <position position="301"/>
    </location>
    <ligand>
        <name>substrate</name>
    </ligand>
</feature>
<feature type="binding site" evidence="10">
    <location>
        <position position="427"/>
    </location>
    <ligand>
        <name>ATP</name>
        <dbReference type="ChEBI" id="CHEBI:30616"/>
    </ligand>
</feature>